<dbReference type="AlphaFoldDB" id="A0A915KQW8"/>
<name>A0A915KQW8_ROMCU</name>
<evidence type="ECO:0000313" key="3">
    <source>
        <dbReference type="WBParaSite" id="nRc.2.0.1.t40864-RA"/>
    </source>
</evidence>
<evidence type="ECO:0000256" key="1">
    <source>
        <dbReference type="SAM" id="MobiDB-lite"/>
    </source>
</evidence>
<proteinExistence type="predicted"/>
<accession>A0A915KQW8</accession>
<keyword evidence="2" id="KW-1185">Reference proteome</keyword>
<dbReference type="Proteomes" id="UP000887565">
    <property type="component" value="Unplaced"/>
</dbReference>
<sequence>MDTRFVFQIAESNQEGRIALCLEENMEHLPLAPKSSKSALPSLERRNISSDGQPNIQRNYKALDDDLLSTEKFYLERVFILTPNFECALRKTVGASRTT</sequence>
<protein>
    <submittedName>
        <fullName evidence="3">Uncharacterized protein</fullName>
    </submittedName>
</protein>
<evidence type="ECO:0000313" key="2">
    <source>
        <dbReference type="Proteomes" id="UP000887565"/>
    </source>
</evidence>
<organism evidence="2 3">
    <name type="scientific">Romanomermis culicivorax</name>
    <name type="common">Nematode worm</name>
    <dbReference type="NCBI Taxonomy" id="13658"/>
    <lineage>
        <taxon>Eukaryota</taxon>
        <taxon>Metazoa</taxon>
        <taxon>Ecdysozoa</taxon>
        <taxon>Nematoda</taxon>
        <taxon>Enoplea</taxon>
        <taxon>Dorylaimia</taxon>
        <taxon>Mermithida</taxon>
        <taxon>Mermithoidea</taxon>
        <taxon>Mermithidae</taxon>
        <taxon>Romanomermis</taxon>
    </lineage>
</organism>
<reference evidence="3" key="1">
    <citation type="submission" date="2022-11" db="UniProtKB">
        <authorList>
            <consortium name="WormBaseParasite"/>
        </authorList>
    </citation>
    <scope>IDENTIFICATION</scope>
</reference>
<feature type="region of interest" description="Disordered" evidence="1">
    <location>
        <begin position="32"/>
        <end position="54"/>
    </location>
</feature>
<dbReference type="WBParaSite" id="nRc.2.0.1.t40864-RA">
    <property type="protein sequence ID" value="nRc.2.0.1.t40864-RA"/>
    <property type="gene ID" value="nRc.2.0.1.g40864"/>
</dbReference>